<organism evidence="6 7">
    <name type="scientific">Adineta ricciae</name>
    <name type="common">Rotifer</name>
    <dbReference type="NCBI Taxonomy" id="249248"/>
    <lineage>
        <taxon>Eukaryota</taxon>
        <taxon>Metazoa</taxon>
        <taxon>Spiralia</taxon>
        <taxon>Gnathifera</taxon>
        <taxon>Rotifera</taxon>
        <taxon>Eurotatoria</taxon>
        <taxon>Bdelloidea</taxon>
        <taxon>Adinetida</taxon>
        <taxon>Adinetidae</taxon>
        <taxon>Adineta</taxon>
    </lineage>
</organism>
<protein>
    <submittedName>
        <fullName evidence="6">Uncharacterized protein</fullName>
    </submittedName>
</protein>
<dbReference type="EMBL" id="CAJNOR010003906">
    <property type="protein sequence ID" value="CAF1458451.1"/>
    <property type="molecule type" value="Genomic_DNA"/>
</dbReference>
<evidence type="ECO:0000256" key="1">
    <source>
        <dbReference type="ARBA" id="ARBA00022729"/>
    </source>
</evidence>
<evidence type="ECO:0000313" key="7">
    <source>
        <dbReference type="Proteomes" id="UP000663828"/>
    </source>
</evidence>
<dbReference type="SUPFAM" id="SSF101898">
    <property type="entry name" value="NHL repeat"/>
    <property type="match status" value="1"/>
</dbReference>
<dbReference type="InterPro" id="IPR011042">
    <property type="entry name" value="6-blade_b-propeller_TolB-like"/>
</dbReference>
<dbReference type="PROSITE" id="PS51125">
    <property type="entry name" value="NHL"/>
    <property type="match status" value="2"/>
</dbReference>
<dbReference type="PANTHER" id="PTHR10680:SF14">
    <property type="entry name" value="PEPTIDYL-GLYCINE ALPHA-AMIDATING MONOOXYGENASE"/>
    <property type="match status" value="1"/>
</dbReference>
<evidence type="ECO:0000256" key="5">
    <source>
        <dbReference type="SAM" id="Coils"/>
    </source>
</evidence>
<name>A0A815Q8I9_ADIRI</name>
<keyword evidence="1" id="KW-0732">Signal</keyword>
<evidence type="ECO:0000256" key="4">
    <source>
        <dbReference type="PROSITE-ProRule" id="PRU00504"/>
    </source>
</evidence>
<accession>A0A815Q8I9</accession>
<dbReference type="Pfam" id="PF01436">
    <property type="entry name" value="NHL"/>
    <property type="match status" value="1"/>
</dbReference>
<sequence length="470" mass="54568">MAMANNRKLCFVCNKDKIIYPCRGCSKEFCFEDLTKHLQNLNEDFNTIINDYDQFRDEINQKQLVSSTMKQIDQWEKKSIELIQQTAQRYRSILIEKEGENFDKLKRKFDEITEKMKKVQKEDEFNELDLNYFKDQLMQMKKHSENLLEMNSNENSQIFVEKLLKTVAQKLILRKWKQSGSTICGGNGKGDKLNQLSDPVGIFIDKLQNIFIADLGNHRIVRWKRNENQGTIVAGGNGRGNSLNQLNEPTDVIFDEQNNSIIIADCENRRVMRWFLNTNQSEILIDNISCWRLTMDKFGFVYVSDWGKDEVRRWKIGEKGEGRVVAGGNGKGDQLNQFKCPTFLFVDDEQSLYVSDVENHRVMKWRKDAQEGIVVAGGNGKGENLNQLSHPRGVTVDHEGRIYVADYVNHRIMRWCEGDEEGEITVGGNGEGNEPNQLFYPFGLSFDGERNLYVGDYRNHRIQRFDLVHL</sequence>
<dbReference type="AlphaFoldDB" id="A0A815Q8I9"/>
<keyword evidence="5" id="KW-0175">Coiled coil</keyword>
<feature type="coiled-coil region" evidence="5">
    <location>
        <begin position="95"/>
        <end position="122"/>
    </location>
</feature>
<keyword evidence="3" id="KW-0325">Glycoprotein</keyword>
<dbReference type="InterPro" id="IPR001258">
    <property type="entry name" value="NHL_repeat"/>
</dbReference>
<feature type="repeat" description="NHL" evidence="4">
    <location>
        <begin position="331"/>
        <end position="368"/>
    </location>
</feature>
<keyword evidence="2" id="KW-0677">Repeat</keyword>
<comment type="caution">
    <text evidence="6">The sequence shown here is derived from an EMBL/GenBank/DDBJ whole genome shotgun (WGS) entry which is preliminary data.</text>
</comment>
<evidence type="ECO:0000313" key="6">
    <source>
        <dbReference type="EMBL" id="CAF1458451.1"/>
    </source>
</evidence>
<gene>
    <name evidence="6" type="ORF">XAT740_LOCUS37295</name>
</gene>
<keyword evidence="7" id="KW-1185">Reference proteome</keyword>
<proteinExistence type="predicted"/>
<evidence type="ECO:0000256" key="2">
    <source>
        <dbReference type="ARBA" id="ARBA00022737"/>
    </source>
</evidence>
<dbReference type="PANTHER" id="PTHR10680">
    <property type="entry name" value="PEPTIDYL-GLYCINE ALPHA-AMIDATING MONOOXYGENASE"/>
    <property type="match status" value="1"/>
</dbReference>
<evidence type="ECO:0000256" key="3">
    <source>
        <dbReference type="ARBA" id="ARBA00023180"/>
    </source>
</evidence>
<feature type="repeat" description="NHL" evidence="4">
    <location>
        <begin position="381"/>
        <end position="412"/>
    </location>
</feature>
<dbReference type="CDD" id="cd05819">
    <property type="entry name" value="NHL"/>
    <property type="match status" value="1"/>
</dbReference>
<dbReference type="Gene3D" id="2.120.10.30">
    <property type="entry name" value="TolB, C-terminal domain"/>
    <property type="match status" value="2"/>
</dbReference>
<reference evidence="6" key="1">
    <citation type="submission" date="2021-02" db="EMBL/GenBank/DDBJ databases">
        <authorList>
            <person name="Nowell W R."/>
        </authorList>
    </citation>
    <scope>NUCLEOTIDE SEQUENCE</scope>
</reference>
<dbReference type="Proteomes" id="UP000663828">
    <property type="component" value="Unassembled WGS sequence"/>
</dbReference>